<dbReference type="PANTHER" id="PTHR42110">
    <property type="entry name" value="L-ASPARAGINASE, PUTATIVE (AFU_ORTHOLOGUE AFUA_3G11890)-RELATED"/>
    <property type="match status" value="1"/>
</dbReference>
<comment type="caution">
    <text evidence="1">The sequence shown here is derived from an EMBL/GenBank/DDBJ whole genome shotgun (WGS) entry which is preliminary data.</text>
</comment>
<keyword evidence="2" id="KW-1185">Reference proteome</keyword>
<name>A0ABU1UL89_9ACTN</name>
<sequence>MEVLAEVVRSGLVESRHRGVAVRVDAAGEVVWSIDDPSTVVFPRSANKPIQALGMLRAGLPLDGKLLALAAASHSGESFHLDGVREILALAGLDESALQTPPSYPLDPKVHADYIRAGGVRAPICMDCSGKHAAMLLTCVTNGWPTDTYLAPEHPLQVVITETFTELTEGPPSVIGVDGCGAPLLATPLVQLARAVGRIAAGAPGTPEATLAAAMKAHPEFVSGTNRAELALVRAFPQLIAKSGAESVFVVAQPDGEAFALKIEDGGERPLYAVMARALELAGLSAPVLAERPQVLGGGHPVGEVRTTF</sequence>
<proteinExistence type="predicted"/>
<protein>
    <submittedName>
        <fullName evidence="1">L-asparaginase II</fullName>
    </submittedName>
</protein>
<dbReference type="PANTHER" id="PTHR42110:SF1">
    <property type="entry name" value="L-ASPARAGINASE, PUTATIVE (AFU_ORTHOLOGUE AFUA_3G11890)-RELATED"/>
    <property type="match status" value="1"/>
</dbReference>
<accession>A0ABU1UL89</accession>
<evidence type="ECO:0000313" key="1">
    <source>
        <dbReference type="EMBL" id="MDR7085953.1"/>
    </source>
</evidence>
<dbReference type="Pfam" id="PF06089">
    <property type="entry name" value="Asparaginase_II"/>
    <property type="match status" value="1"/>
</dbReference>
<dbReference type="RefSeq" id="WP_309967009.1">
    <property type="nucleotide sequence ID" value="NZ_JAVDWH010000001.1"/>
</dbReference>
<gene>
    <name evidence="1" type="ORF">J2X11_000792</name>
</gene>
<reference evidence="1 2" key="1">
    <citation type="submission" date="2023-07" db="EMBL/GenBank/DDBJ databases">
        <title>Sorghum-associated microbial communities from plants grown in Nebraska, USA.</title>
        <authorList>
            <person name="Schachtman D."/>
        </authorList>
    </citation>
    <scope>NUCLEOTIDE SEQUENCE [LARGE SCALE GENOMIC DNA]</scope>
    <source>
        <strain evidence="1 2">BE248</strain>
    </source>
</reference>
<organism evidence="1 2">
    <name type="scientific">Aeromicrobium panaciterrae</name>
    <dbReference type="NCBI Taxonomy" id="363861"/>
    <lineage>
        <taxon>Bacteria</taxon>
        <taxon>Bacillati</taxon>
        <taxon>Actinomycetota</taxon>
        <taxon>Actinomycetes</taxon>
        <taxon>Propionibacteriales</taxon>
        <taxon>Nocardioidaceae</taxon>
        <taxon>Aeromicrobium</taxon>
    </lineage>
</organism>
<evidence type="ECO:0000313" key="2">
    <source>
        <dbReference type="Proteomes" id="UP001257739"/>
    </source>
</evidence>
<dbReference type="InterPro" id="IPR010349">
    <property type="entry name" value="Asparaginase_II"/>
</dbReference>
<dbReference type="Proteomes" id="UP001257739">
    <property type="component" value="Unassembled WGS sequence"/>
</dbReference>
<dbReference type="EMBL" id="JAVDWH010000001">
    <property type="protein sequence ID" value="MDR7085953.1"/>
    <property type="molecule type" value="Genomic_DNA"/>
</dbReference>